<protein>
    <recommendedName>
        <fullName evidence="5">Shadow of prion protein</fullName>
    </recommendedName>
</protein>
<proteinExistence type="predicted"/>
<feature type="transmembrane region" description="Helical" evidence="1">
    <location>
        <begin position="128"/>
        <end position="147"/>
    </location>
</feature>
<organism evidence="3 4">
    <name type="scientific">Paramormyrops kingsleyae</name>
    <dbReference type="NCBI Taxonomy" id="1676925"/>
    <lineage>
        <taxon>Eukaryota</taxon>
        <taxon>Metazoa</taxon>
        <taxon>Chordata</taxon>
        <taxon>Craniata</taxon>
        <taxon>Vertebrata</taxon>
        <taxon>Euteleostomi</taxon>
        <taxon>Actinopterygii</taxon>
        <taxon>Neopterygii</taxon>
        <taxon>Teleostei</taxon>
        <taxon>Osteoglossocephala</taxon>
        <taxon>Osteoglossomorpha</taxon>
        <taxon>Osteoglossiformes</taxon>
        <taxon>Mormyridae</taxon>
        <taxon>Paramormyrops</taxon>
    </lineage>
</organism>
<keyword evidence="4" id="KW-1185">Reference proteome</keyword>
<name>A0A3B3R0Q0_9TELE</name>
<accession>A0A3B3R0Q0</accession>
<evidence type="ECO:0000313" key="3">
    <source>
        <dbReference type="Ensembl" id="ENSPKIP00000011475.1"/>
    </source>
</evidence>
<dbReference type="Proteomes" id="UP000261540">
    <property type="component" value="Unplaced"/>
</dbReference>
<keyword evidence="2" id="KW-0732">Signal</keyword>
<evidence type="ECO:0008006" key="5">
    <source>
        <dbReference type="Google" id="ProtNLM"/>
    </source>
</evidence>
<feature type="chain" id="PRO_5017399030" description="Shadow of prion protein" evidence="2">
    <location>
        <begin position="27"/>
        <end position="150"/>
    </location>
</feature>
<evidence type="ECO:0000313" key="4">
    <source>
        <dbReference type="Proteomes" id="UP000261540"/>
    </source>
</evidence>
<sequence length="150" mass="15658">MIGQRWLLPLWALTLLTMTVVPCVESGRGSWDKGRGLGGAVKPPPSSWKKGGRNALKMAGGAAAGAAVGAAAGMVGGAALGYGIGSLGNLRPGYGYDNTFMENRHYADTQFAHNYPLYYRAVANGGPAASVLALLGSMLSFSVRNFFQFN</sequence>
<dbReference type="Ensembl" id="ENSPKIT00000023419.1">
    <property type="protein sequence ID" value="ENSPKIP00000011475.1"/>
    <property type="gene ID" value="ENSPKIG00000018551.1"/>
</dbReference>
<evidence type="ECO:0000256" key="1">
    <source>
        <dbReference type="SAM" id="Phobius"/>
    </source>
</evidence>
<evidence type="ECO:0000256" key="2">
    <source>
        <dbReference type="SAM" id="SignalP"/>
    </source>
</evidence>
<reference evidence="3" key="1">
    <citation type="submission" date="2025-08" db="UniProtKB">
        <authorList>
            <consortium name="Ensembl"/>
        </authorList>
    </citation>
    <scope>IDENTIFICATION</scope>
</reference>
<keyword evidence="1" id="KW-0812">Transmembrane</keyword>
<keyword evidence="1" id="KW-0472">Membrane</keyword>
<dbReference type="AlphaFoldDB" id="A0A3B3R0Q0"/>
<reference evidence="3" key="2">
    <citation type="submission" date="2025-09" db="UniProtKB">
        <authorList>
            <consortium name="Ensembl"/>
        </authorList>
    </citation>
    <scope>IDENTIFICATION</scope>
</reference>
<feature type="signal peptide" evidence="2">
    <location>
        <begin position="1"/>
        <end position="26"/>
    </location>
</feature>
<feature type="transmembrane region" description="Helical" evidence="1">
    <location>
        <begin position="59"/>
        <end position="84"/>
    </location>
</feature>
<keyword evidence="1" id="KW-1133">Transmembrane helix</keyword>